<reference evidence="1" key="1">
    <citation type="submission" date="2014-09" db="EMBL/GenBank/DDBJ databases">
        <authorList>
            <person name="Magalhaes I.L.F."/>
            <person name="Oliveira U."/>
            <person name="Santos F.R."/>
            <person name="Vidigal T.H.D.A."/>
            <person name="Brescovit A.D."/>
            <person name="Santos A.J."/>
        </authorList>
    </citation>
    <scope>NUCLEOTIDE SEQUENCE</scope>
    <source>
        <tissue evidence="1">Shoot tissue taken approximately 20 cm above the soil surface</tissue>
    </source>
</reference>
<protein>
    <submittedName>
        <fullName evidence="1">Uncharacterized protein</fullName>
    </submittedName>
</protein>
<dbReference type="AlphaFoldDB" id="A0A0A9FZI6"/>
<evidence type="ECO:0000313" key="1">
    <source>
        <dbReference type="EMBL" id="JAE15711.1"/>
    </source>
</evidence>
<proteinExistence type="predicted"/>
<organism evidence="1">
    <name type="scientific">Arundo donax</name>
    <name type="common">Giant reed</name>
    <name type="synonym">Donax arundinaceus</name>
    <dbReference type="NCBI Taxonomy" id="35708"/>
    <lineage>
        <taxon>Eukaryota</taxon>
        <taxon>Viridiplantae</taxon>
        <taxon>Streptophyta</taxon>
        <taxon>Embryophyta</taxon>
        <taxon>Tracheophyta</taxon>
        <taxon>Spermatophyta</taxon>
        <taxon>Magnoliopsida</taxon>
        <taxon>Liliopsida</taxon>
        <taxon>Poales</taxon>
        <taxon>Poaceae</taxon>
        <taxon>PACMAD clade</taxon>
        <taxon>Arundinoideae</taxon>
        <taxon>Arundineae</taxon>
        <taxon>Arundo</taxon>
    </lineage>
</organism>
<reference evidence="1" key="2">
    <citation type="journal article" date="2015" name="Data Brief">
        <title>Shoot transcriptome of the giant reed, Arundo donax.</title>
        <authorList>
            <person name="Barrero R.A."/>
            <person name="Guerrero F.D."/>
            <person name="Moolhuijzen P."/>
            <person name="Goolsby J.A."/>
            <person name="Tidwell J."/>
            <person name="Bellgard S.E."/>
            <person name="Bellgard M.I."/>
        </authorList>
    </citation>
    <scope>NUCLEOTIDE SEQUENCE</scope>
    <source>
        <tissue evidence="1">Shoot tissue taken approximately 20 cm above the soil surface</tissue>
    </source>
</reference>
<accession>A0A0A9FZI6</accession>
<dbReference type="EMBL" id="GBRH01182185">
    <property type="protein sequence ID" value="JAE15711.1"/>
    <property type="molecule type" value="Transcribed_RNA"/>
</dbReference>
<name>A0A0A9FZI6_ARUDO</name>
<sequence>MKYLVLSCWLRMPQVSIRKSRILTIFLYHVAA</sequence>